<comment type="similarity">
    <text evidence="1">In the C-terminal section; belongs to the class-I pyridoxal-phosphate-dependent aminotransferase family.</text>
</comment>
<feature type="domain" description="HTH gntR-type" evidence="6">
    <location>
        <begin position="17"/>
        <end position="85"/>
    </location>
</feature>
<dbReference type="EMBL" id="CP035281">
    <property type="protein sequence ID" value="QAT43030.1"/>
    <property type="molecule type" value="Genomic_DNA"/>
</dbReference>
<dbReference type="Proteomes" id="UP000287601">
    <property type="component" value="Chromosome"/>
</dbReference>
<dbReference type="GO" id="GO:0008483">
    <property type="term" value="F:transaminase activity"/>
    <property type="evidence" value="ECO:0007669"/>
    <property type="project" value="UniProtKB-KW"/>
</dbReference>
<dbReference type="CDD" id="cd07377">
    <property type="entry name" value="WHTH_GntR"/>
    <property type="match status" value="1"/>
</dbReference>
<evidence type="ECO:0000259" key="6">
    <source>
        <dbReference type="PROSITE" id="PS50949"/>
    </source>
</evidence>
<dbReference type="Gene3D" id="3.90.1150.10">
    <property type="entry name" value="Aspartate Aminotransferase, domain 1"/>
    <property type="match status" value="1"/>
</dbReference>
<evidence type="ECO:0000256" key="4">
    <source>
        <dbReference type="ARBA" id="ARBA00023125"/>
    </source>
</evidence>
<dbReference type="OrthoDB" id="9802328at2"/>
<dbReference type="Pfam" id="PF00155">
    <property type="entry name" value="Aminotran_1_2"/>
    <property type="match status" value="1"/>
</dbReference>
<accession>A0A410PVV7</accession>
<keyword evidence="7" id="KW-0032">Aminotransferase</keyword>
<dbReference type="InterPro" id="IPR004839">
    <property type="entry name" value="Aminotransferase_I/II_large"/>
</dbReference>
<organism evidence="7 8">
    <name type="scientific">Aminipila luticellarii</name>
    <dbReference type="NCBI Taxonomy" id="2507160"/>
    <lineage>
        <taxon>Bacteria</taxon>
        <taxon>Bacillati</taxon>
        <taxon>Bacillota</taxon>
        <taxon>Clostridia</taxon>
        <taxon>Peptostreptococcales</taxon>
        <taxon>Anaerovoracaceae</taxon>
        <taxon>Aminipila</taxon>
    </lineage>
</organism>
<dbReference type="CDD" id="cd00609">
    <property type="entry name" value="AAT_like"/>
    <property type="match status" value="1"/>
</dbReference>
<evidence type="ECO:0000256" key="5">
    <source>
        <dbReference type="ARBA" id="ARBA00023163"/>
    </source>
</evidence>
<dbReference type="InterPro" id="IPR036390">
    <property type="entry name" value="WH_DNA-bd_sf"/>
</dbReference>
<keyword evidence="3" id="KW-0805">Transcription regulation</keyword>
<dbReference type="InterPro" id="IPR036388">
    <property type="entry name" value="WH-like_DNA-bd_sf"/>
</dbReference>
<keyword evidence="4" id="KW-0238">DNA-binding</keyword>
<dbReference type="Gene3D" id="1.10.10.10">
    <property type="entry name" value="Winged helix-like DNA-binding domain superfamily/Winged helix DNA-binding domain"/>
    <property type="match status" value="1"/>
</dbReference>
<dbReference type="GO" id="GO:0030170">
    <property type="term" value="F:pyridoxal phosphate binding"/>
    <property type="evidence" value="ECO:0007669"/>
    <property type="project" value="InterPro"/>
</dbReference>
<dbReference type="InterPro" id="IPR015424">
    <property type="entry name" value="PyrdxlP-dep_Trfase"/>
</dbReference>
<dbReference type="RefSeq" id="WP_128745679.1">
    <property type="nucleotide sequence ID" value="NZ_CP035281.1"/>
</dbReference>
<dbReference type="SMART" id="SM00345">
    <property type="entry name" value="HTH_GNTR"/>
    <property type="match status" value="1"/>
</dbReference>
<dbReference type="Pfam" id="PF00392">
    <property type="entry name" value="GntR"/>
    <property type="match status" value="1"/>
</dbReference>
<evidence type="ECO:0000256" key="1">
    <source>
        <dbReference type="ARBA" id="ARBA00005384"/>
    </source>
</evidence>
<dbReference type="SUPFAM" id="SSF46785">
    <property type="entry name" value="Winged helix' DNA-binding domain"/>
    <property type="match status" value="1"/>
</dbReference>
<keyword evidence="8" id="KW-1185">Reference proteome</keyword>
<dbReference type="InterPro" id="IPR000524">
    <property type="entry name" value="Tscrpt_reg_HTH_GntR"/>
</dbReference>
<keyword evidence="5" id="KW-0804">Transcription</keyword>
<dbReference type="SUPFAM" id="SSF53383">
    <property type="entry name" value="PLP-dependent transferases"/>
    <property type="match status" value="1"/>
</dbReference>
<evidence type="ECO:0000256" key="3">
    <source>
        <dbReference type="ARBA" id="ARBA00023015"/>
    </source>
</evidence>
<dbReference type="InterPro" id="IPR051446">
    <property type="entry name" value="HTH_trans_reg/aminotransferase"/>
</dbReference>
<dbReference type="PRINTS" id="PR00035">
    <property type="entry name" value="HTHGNTR"/>
</dbReference>
<dbReference type="InterPro" id="IPR015421">
    <property type="entry name" value="PyrdxlP-dep_Trfase_major"/>
</dbReference>
<reference evidence="7 8" key="1">
    <citation type="submission" date="2019-01" db="EMBL/GenBank/DDBJ databases">
        <title>Draft genomes of a novel of Aminipila strains.</title>
        <authorList>
            <person name="Ma S."/>
        </authorList>
    </citation>
    <scope>NUCLEOTIDE SEQUENCE [LARGE SCALE GENOMIC DNA]</scope>
    <source>
        <strain evidence="8">JN-39</strain>
    </source>
</reference>
<evidence type="ECO:0000313" key="7">
    <source>
        <dbReference type="EMBL" id="QAT43030.1"/>
    </source>
</evidence>
<dbReference type="AlphaFoldDB" id="A0A410PVV7"/>
<dbReference type="GO" id="GO:0003677">
    <property type="term" value="F:DNA binding"/>
    <property type="evidence" value="ECO:0007669"/>
    <property type="project" value="UniProtKB-KW"/>
</dbReference>
<name>A0A410PVV7_9FIRM</name>
<evidence type="ECO:0000256" key="2">
    <source>
        <dbReference type="ARBA" id="ARBA00022898"/>
    </source>
</evidence>
<dbReference type="PROSITE" id="PS50949">
    <property type="entry name" value="HTH_GNTR"/>
    <property type="match status" value="1"/>
</dbReference>
<keyword evidence="7" id="KW-0808">Transferase</keyword>
<dbReference type="Gene3D" id="3.40.640.10">
    <property type="entry name" value="Type I PLP-dependent aspartate aminotransferase-like (Major domain)"/>
    <property type="match status" value="1"/>
</dbReference>
<proteinExistence type="inferred from homology"/>
<dbReference type="GO" id="GO:0003700">
    <property type="term" value="F:DNA-binding transcription factor activity"/>
    <property type="evidence" value="ECO:0007669"/>
    <property type="project" value="InterPro"/>
</dbReference>
<sequence length="485" mass="54978">MSQYVNIDWKPDKTSAVPLYKQISEYISGKVSCGDWLVGSKLPSQRQLSEIFQVNRSTIVTAVEELTAYGLLESEHGGGTKIASNTWSLFLSTPPDWNKYIHSGPFKSNMQTIQIINKLEFEDKYIRLGTGELCPDLFPHELMNKVFKKLPSKIPSLNYLGPLGLPELRRSLTERMALKGIEAPDSSIVITSGSLQGLQLLSVCMLKPGSTVFTEAPTYLKSLQVFQSAGMHLSGIPMDKNGILYWQINKEISQSLLYTIPTHHNPTGLIMSEERRKELFHFCSGNRLPVIEDDAYGDLWLDKMPPKPIKSLDKNGMILYLGTVSKTLAPGLRIGWLVGPESVVYRIGDVKMQVDYGASSVSQWALTEFFDSGYYDDYLIFLRKELKARRDLVLSLLGKYFKDLADWNVPEGGFYIWLRFKKPVLMDKLFQMALENNILLNPGNIYDFSDNNALRLSYAYARPEDFSTSLKTLSEVVVRCQKKWK</sequence>
<gene>
    <name evidence="7" type="ORF">EQM06_07160</name>
</gene>
<dbReference type="PANTHER" id="PTHR46577">
    <property type="entry name" value="HTH-TYPE TRANSCRIPTIONAL REGULATORY PROTEIN GABR"/>
    <property type="match status" value="1"/>
</dbReference>
<dbReference type="InterPro" id="IPR015422">
    <property type="entry name" value="PyrdxlP-dep_Trfase_small"/>
</dbReference>
<evidence type="ECO:0000313" key="8">
    <source>
        <dbReference type="Proteomes" id="UP000287601"/>
    </source>
</evidence>
<dbReference type="PANTHER" id="PTHR46577:SF2">
    <property type="entry name" value="TRANSCRIPTIONAL REGULATORY PROTEIN"/>
    <property type="match status" value="1"/>
</dbReference>
<keyword evidence="2" id="KW-0663">Pyridoxal phosphate</keyword>
<protein>
    <submittedName>
        <fullName evidence="7">PLP-dependent aminotransferase family protein</fullName>
    </submittedName>
</protein>
<dbReference type="KEGG" id="amij:EQM06_07160"/>